<evidence type="ECO:0000313" key="1">
    <source>
        <dbReference type="EMBL" id="MFL4471002.1"/>
    </source>
</evidence>
<proteinExistence type="predicted"/>
<evidence type="ECO:0008006" key="3">
    <source>
        <dbReference type="Google" id="ProtNLM"/>
    </source>
</evidence>
<name>A0ABW8UVQ8_9RHOB</name>
<dbReference type="Proteomes" id="UP001627408">
    <property type="component" value="Unassembled WGS sequence"/>
</dbReference>
<dbReference type="RefSeq" id="WP_407592838.1">
    <property type="nucleotide sequence ID" value="NZ_JBHDIY010000002.1"/>
</dbReference>
<reference evidence="1 2" key="1">
    <citation type="submission" date="2024-08" db="EMBL/GenBank/DDBJ databases">
        <title>Tateyamaria sp. nov., isolated from marine algae.</title>
        <authorList>
            <person name="Choi B.J."/>
            <person name="Kim J.M."/>
            <person name="Lee J.K."/>
            <person name="Choi D.G."/>
            <person name="Bayburt H."/>
            <person name="Baek J.H."/>
            <person name="Han D.M."/>
            <person name="Jeon C.O."/>
        </authorList>
    </citation>
    <scope>NUCLEOTIDE SEQUENCE [LARGE SCALE GENOMIC DNA]</scope>
    <source>
        <strain evidence="1 2">KMU-156</strain>
    </source>
</reference>
<evidence type="ECO:0000313" key="2">
    <source>
        <dbReference type="Proteomes" id="UP001627408"/>
    </source>
</evidence>
<comment type="caution">
    <text evidence="1">The sequence shown here is derived from an EMBL/GenBank/DDBJ whole genome shotgun (WGS) entry which is preliminary data.</text>
</comment>
<accession>A0ABW8UVQ8</accession>
<organism evidence="1 2">
    <name type="scientific">Tateyamaria armeniaca</name>
    <dbReference type="NCBI Taxonomy" id="2518930"/>
    <lineage>
        <taxon>Bacteria</taxon>
        <taxon>Pseudomonadati</taxon>
        <taxon>Pseudomonadota</taxon>
        <taxon>Alphaproteobacteria</taxon>
        <taxon>Rhodobacterales</taxon>
        <taxon>Roseobacteraceae</taxon>
        <taxon>Tateyamaria</taxon>
    </lineage>
</organism>
<sequence>MWIVYKTKPGDTMDTIIAKHKIRDPGTVLVHKANKKIYKDLKAGKELPKNTPVTIPDPKGKLFKVPTPGGDVCMDEKTFKSYCKGVDQRMDDAMFQLKQRHTYATGRHDAQLKINKDQWFVAACIDMVNRVPEPKSRKKAESAFKTAEKACKSRNYKAFEKAVEPANIAIATYKNEVLRWIDGIINGGESSIKVLEGVKSVGMVAGSVAATTILAPVSVPAILITGAAVGGGMSLAYNGADALGRETAGTKQKAASEIVKDAMGGALGGALGAGMGKLFMKFAGPHLVGTASNSRFLGNQVNRILSKAPINLKELYAAEVKAVVKRLGISSTDALLAARPVIMKQALVKFMTRVTIGSLNKYFSTGGEMIDFALDWLKSDPKRANGKDPSKAAKSFANDFMNSKSVDGVVDGILKDNQKKLAAILREEVKAAAISEMKKERA</sequence>
<protein>
    <recommendedName>
        <fullName evidence="3">LysM domain-containing protein</fullName>
    </recommendedName>
</protein>
<keyword evidence="2" id="KW-1185">Reference proteome</keyword>
<gene>
    <name evidence="1" type="ORF">ACERZ8_14340</name>
</gene>
<dbReference type="EMBL" id="JBHDIY010000002">
    <property type="protein sequence ID" value="MFL4471002.1"/>
    <property type="molecule type" value="Genomic_DNA"/>
</dbReference>